<keyword evidence="1" id="KW-0472">Membrane</keyword>
<evidence type="ECO:0000256" key="1">
    <source>
        <dbReference type="SAM" id="Phobius"/>
    </source>
</evidence>
<comment type="caution">
    <text evidence="3">The sequence shown here is derived from an EMBL/GenBank/DDBJ whole genome shotgun (WGS) entry which is preliminary data.</text>
</comment>
<sequence>MVSHTSPVERKRSRRTIVLTSSWTPWLLPFIVLALLLMLRSSIVRLLGEGGTAIGAAVLGLDLSSNATTTSPRVHRYEVRSHCSNSCFKAFDGVCDEGRPPSNISLVGPNDVRRRWRRARGLRAMEVAKDVLELLCDLGTDCSDCGPWMGTVPDSWDDSVGPVSWLRRVHNATVFTRRTSTPKPFLAAITHHTADPDVSAMLWHYGAMEGGITRVMHFTLNGECNGDPGNGARRRLVLDVGANFGYYTVQAALYGCRVVAFEPVRKFRAFLEWSIHAAGVAERVHVVDWALSDSEGPLPLVLPRDGSYWGLASIHGVNVMPREALETITVNATTLDRWELWAPPDAKPSDVILLKLDIEGWESHVLRGGARLLAHNVDNVLLEYSPGIYERNNMSDLGPQAILPTSLLELARYDFTLAHMPTFEFAAPWPPLPINPEDQLPPLDEITETALNHDVKAIEYRHAMEVDPGGCPLPPELKDAFSVWRNCREWTYGIHPKGFRSAFGFNTNLWAVRSRTAARKHLKLKGVAALFEEVQDVRIWTSTSRPGVGIGLVNCTHIGAGHLQLFRCPCPPAAPPECAKERELVTRLATEGKMPFTGIGQ</sequence>
<name>A0ABQ5RUX2_9CHLO</name>
<feature type="transmembrane region" description="Helical" evidence="1">
    <location>
        <begin position="16"/>
        <end position="39"/>
    </location>
</feature>
<dbReference type="PANTHER" id="PTHR34203:SF13">
    <property type="entry name" value="EXPRESSED PROTEIN"/>
    <property type="match status" value="1"/>
</dbReference>
<reference evidence="3 4" key="1">
    <citation type="journal article" date="2023" name="IScience">
        <title>Expanded male sex-determining region conserved during the evolution of homothallism in the green alga Volvox.</title>
        <authorList>
            <person name="Yamamoto K."/>
            <person name="Matsuzaki R."/>
            <person name="Mahakham W."/>
            <person name="Heman W."/>
            <person name="Sekimoto H."/>
            <person name="Kawachi M."/>
            <person name="Minakuchi Y."/>
            <person name="Toyoda A."/>
            <person name="Nozaki H."/>
        </authorList>
    </citation>
    <scope>NUCLEOTIDE SEQUENCE [LARGE SCALE GENOMIC DNA]</scope>
    <source>
        <strain evidence="3 4">NIES-4468</strain>
    </source>
</reference>
<dbReference type="EMBL" id="BSDZ01000010">
    <property type="protein sequence ID" value="GLI61426.1"/>
    <property type="molecule type" value="Genomic_DNA"/>
</dbReference>
<dbReference type="InterPro" id="IPR006342">
    <property type="entry name" value="FkbM_mtfrase"/>
</dbReference>
<evidence type="ECO:0000313" key="3">
    <source>
        <dbReference type="EMBL" id="GLI61426.1"/>
    </source>
</evidence>
<dbReference type="InterPro" id="IPR029063">
    <property type="entry name" value="SAM-dependent_MTases_sf"/>
</dbReference>
<dbReference type="SUPFAM" id="SSF53335">
    <property type="entry name" value="S-adenosyl-L-methionine-dependent methyltransferases"/>
    <property type="match status" value="1"/>
</dbReference>
<feature type="domain" description="Methyltransferase FkbM" evidence="2">
    <location>
        <begin position="239"/>
        <end position="392"/>
    </location>
</feature>
<dbReference type="Pfam" id="PF05050">
    <property type="entry name" value="Methyltransf_21"/>
    <property type="match status" value="1"/>
</dbReference>
<keyword evidence="1" id="KW-0812">Transmembrane</keyword>
<protein>
    <recommendedName>
        <fullName evidence="2">Methyltransferase FkbM domain-containing protein</fullName>
    </recommendedName>
</protein>
<accession>A0ABQ5RUX2</accession>
<dbReference type="Gene3D" id="3.40.50.150">
    <property type="entry name" value="Vaccinia Virus protein VP39"/>
    <property type="match status" value="1"/>
</dbReference>
<keyword evidence="1" id="KW-1133">Transmembrane helix</keyword>
<keyword evidence="4" id="KW-1185">Reference proteome</keyword>
<organism evidence="3 4">
    <name type="scientific">Volvox africanus</name>
    <dbReference type="NCBI Taxonomy" id="51714"/>
    <lineage>
        <taxon>Eukaryota</taxon>
        <taxon>Viridiplantae</taxon>
        <taxon>Chlorophyta</taxon>
        <taxon>core chlorophytes</taxon>
        <taxon>Chlorophyceae</taxon>
        <taxon>CS clade</taxon>
        <taxon>Chlamydomonadales</taxon>
        <taxon>Volvocaceae</taxon>
        <taxon>Volvox</taxon>
    </lineage>
</organism>
<dbReference type="Proteomes" id="UP001165090">
    <property type="component" value="Unassembled WGS sequence"/>
</dbReference>
<dbReference type="NCBIfam" id="TIGR01444">
    <property type="entry name" value="fkbM_fam"/>
    <property type="match status" value="1"/>
</dbReference>
<evidence type="ECO:0000259" key="2">
    <source>
        <dbReference type="Pfam" id="PF05050"/>
    </source>
</evidence>
<gene>
    <name evidence="3" type="ORF">VaNZ11_003786</name>
</gene>
<proteinExistence type="predicted"/>
<dbReference type="PANTHER" id="PTHR34203">
    <property type="entry name" value="METHYLTRANSFERASE, FKBM FAMILY PROTEIN"/>
    <property type="match status" value="1"/>
</dbReference>
<evidence type="ECO:0000313" key="4">
    <source>
        <dbReference type="Proteomes" id="UP001165090"/>
    </source>
</evidence>
<dbReference type="InterPro" id="IPR052514">
    <property type="entry name" value="SAM-dependent_MTase"/>
</dbReference>